<proteinExistence type="predicted"/>
<feature type="region of interest" description="Disordered" evidence="1">
    <location>
        <begin position="27"/>
        <end position="64"/>
    </location>
</feature>
<sequence>MCVVEDEQQNKLFCKWIILASRQSCRTASTPDDSHEQQQNNILKQQNKGAVNDSRVRGPIPSVPNTATHSHAVLFLHKSDCLPLGSLSPTWTLKRPVMGMINGSRKKKGGTTQL</sequence>
<name>A0A162SK57_9CRUS</name>
<dbReference type="EMBL" id="LRGB01000024">
    <property type="protein sequence ID" value="KZS21380.1"/>
    <property type="molecule type" value="Genomic_DNA"/>
</dbReference>
<comment type="caution">
    <text evidence="2">The sequence shown here is derived from an EMBL/GenBank/DDBJ whole genome shotgun (WGS) entry which is preliminary data.</text>
</comment>
<gene>
    <name evidence="2" type="ORF">APZ42_011324</name>
</gene>
<evidence type="ECO:0000256" key="1">
    <source>
        <dbReference type="SAM" id="MobiDB-lite"/>
    </source>
</evidence>
<keyword evidence="3" id="KW-1185">Reference proteome</keyword>
<evidence type="ECO:0000313" key="3">
    <source>
        <dbReference type="Proteomes" id="UP000076858"/>
    </source>
</evidence>
<protein>
    <submittedName>
        <fullName evidence="2">Uncharacterized protein</fullName>
    </submittedName>
</protein>
<dbReference type="Proteomes" id="UP000076858">
    <property type="component" value="Unassembled WGS sequence"/>
</dbReference>
<reference evidence="2 3" key="1">
    <citation type="submission" date="2016-03" db="EMBL/GenBank/DDBJ databases">
        <title>EvidentialGene: Evidence-directed Construction of Genes on Genomes.</title>
        <authorList>
            <person name="Gilbert D.G."/>
            <person name="Choi J.-H."/>
            <person name="Mockaitis K."/>
            <person name="Colbourne J."/>
            <person name="Pfrender M."/>
        </authorList>
    </citation>
    <scope>NUCLEOTIDE SEQUENCE [LARGE SCALE GENOMIC DNA]</scope>
    <source>
        <strain evidence="2 3">Xinb3</strain>
        <tissue evidence="2">Complete organism</tissue>
    </source>
</reference>
<dbReference type="AlphaFoldDB" id="A0A162SK57"/>
<accession>A0A162SK57</accession>
<evidence type="ECO:0000313" key="2">
    <source>
        <dbReference type="EMBL" id="KZS21380.1"/>
    </source>
</evidence>
<feature type="compositionally biased region" description="Low complexity" evidence="1">
    <location>
        <begin position="37"/>
        <end position="48"/>
    </location>
</feature>
<organism evidence="2 3">
    <name type="scientific">Daphnia magna</name>
    <dbReference type="NCBI Taxonomy" id="35525"/>
    <lineage>
        <taxon>Eukaryota</taxon>
        <taxon>Metazoa</taxon>
        <taxon>Ecdysozoa</taxon>
        <taxon>Arthropoda</taxon>
        <taxon>Crustacea</taxon>
        <taxon>Branchiopoda</taxon>
        <taxon>Diplostraca</taxon>
        <taxon>Cladocera</taxon>
        <taxon>Anomopoda</taxon>
        <taxon>Daphniidae</taxon>
        <taxon>Daphnia</taxon>
    </lineage>
</organism>